<accession>C0GDW2</accession>
<dbReference type="GO" id="GO:0005525">
    <property type="term" value="F:GTP binding"/>
    <property type="evidence" value="ECO:0007669"/>
    <property type="project" value="UniProtKB-KW"/>
</dbReference>
<evidence type="ECO:0000256" key="6">
    <source>
        <dbReference type="ARBA" id="ARBA00005159"/>
    </source>
</evidence>
<dbReference type="Pfam" id="PF02283">
    <property type="entry name" value="CobU"/>
    <property type="match status" value="1"/>
</dbReference>
<evidence type="ECO:0000256" key="14">
    <source>
        <dbReference type="ARBA" id="ARBA00022840"/>
    </source>
</evidence>
<evidence type="ECO:0000256" key="2">
    <source>
        <dbReference type="ARBA" id="ARBA00000711"/>
    </source>
</evidence>
<evidence type="ECO:0000313" key="20">
    <source>
        <dbReference type="EMBL" id="EEG78256.1"/>
    </source>
</evidence>
<comment type="catalytic activity">
    <reaction evidence="2">
        <text>adenosylcob(III)inamide phosphate + GTP + H(+) = adenosylcob(III)inamide-GDP + diphosphate</text>
        <dbReference type="Rhea" id="RHEA:22712"/>
        <dbReference type="ChEBI" id="CHEBI:15378"/>
        <dbReference type="ChEBI" id="CHEBI:33019"/>
        <dbReference type="ChEBI" id="CHEBI:37565"/>
        <dbReference type="ChEBI" id="CHEBI:58502"/>
        <dbReference type="ChEBI" id="CHEBI:60487"/>
        <dbReference type="EC" id="2.7.7.62"/>
    </reaction>
</comment>
<dbReference type="EC" id="2.7.1.156" evidence="8"/>
<evidence type="ECO:0000256" key="10">
    <source>
        <dbReference type="ARBA" id="ARBA00022573"/>
    </source>
</evidence>
<keyword evidence="15 19" id="KW-0342">GTP-binding</keyword>
<evidence type="ECO:0000256" key="18">
    <source>
        <dbReference type="PIRSR" id="PIRSR006135-1"/>
    </source>
</evidence>
<evidence type="ECO:0000256" key="5">
    <source>
        <dbReference type="ARBA" id="ARBA00004692"/>
    </source>
</evidence>
<comment type="catalytic activity">
    <reaction evidence="3">
        <text>adenosylcob(III)inamide + GTP = adenosylcob(III)inamide phosphate + GDP + H(+)</text>
        <dbReference type="Rhea" id="RHEA:15765"/>
        <dbReference type="ChEBI" id="CHEBI:2480"/>
        <dbReference type="ChEBI" id="CHEBI:15378"/>
        <dbReference type="ChEBI" id="CHEBI:37565"/>
        <dbReference type="ChEBI" id="CHEBI:58189"/>
        <dbReference type="ChEBI" id="CHEBI:58502"/>
        <dbReference type="EC" id="2.7.1.156"/>
    </reaction>
</comment>
<comment type="catalytic activity">
    <reaction evidence="1">
        <text>adenosylcob(III)inamide + ATP = adenosylcob(III)inamide phosphate + ADP + H(+)</text>
        <dbReference type="Rhea" id="RHEA:15769"/>
        <dbReference type="ChEBI" id="CHEBI:2480"/>
        <dbReference type="ChEBI" id="CHEBI:15378"/>
        <dbReference type="ChEBI" id="CHEBI:30616"/>
        <dbReference type="ChEBI" id="CHEBI:58502"/>
        <dbReference type="ChEBI" id="CHEBI:456216"/>
        <dbReference type="EC" id="2.7.1.156"/>
    </reaction>
</comment>
<sequence>MKIDESEKLVLILGGARSGKSKLAEEIALTSGEAVAYIATAPVYDQEMAHRVKLHKERRPDHWFTVEEPRDLTAALAAVPAETKTVLLDCLTLWLTNVLLADYDEDMPSEKIDGIEETIREELSRFCVAARKKNIRILMVANEVGCGIVPESRLGRLFRDIAGRANQQVAKEADAVYLAVAGYPLQVKGGA</sequence>
<name>C0GDW2_DETAL</name>
<dbReference type="GO" id="GO:0043752">
    <property type="term" value="F:adenosylcobinamide kinase activity"/>
    <property type="evidence" value="ECO:0007669"/>
    <property type="project" value="UniProtKB-EC"/>
</dbReference>
<keyword evidence="13" id="KW-0418">Kinase</keyword>
<dbReference type="GO" id="GO:0009236">
    <property type="term" value="P:cobalamin biosynthetic process"/>
    <property type="evidence" value="ECO:0007669"/>
    <property type="project" value="UniProtKB-UniPathway"/>
</dbReference>
<dbReference type="EC" id="2.7.7.62" evidence="9"/>
<comment type="function">
    <text evidence="4">Catalyzes ATP-dependent phosphorylation of adenosylcobinamide and addition of GMP to adenosylcobinamide phosphate.</text>
</comment>
<evidence type="ECO:0000256" key="7">
    <source>
        <dbReference type="ARBA" id="ARBA00007490"/>
    </source>
</evidence>
<keyword evidence="20" id="KW-0548">Nucleotidyltransferase</keyword>
<keyword evidence="12 19" id="KW-0547">Nucleotide-binding</keyword>
<evidence type="ECO:0000256" key="8">
    <source>
        <dbReference type="ARBA" id="ARBA00012016"/>
    </source>
</evidence>
<keyword evidence="21" id="KW-1185">Reference proteome</keyword>
<evidence type="ECO:0000256" key="12">
    <source>
        <dbReference type="ARBA" id="ARBA00022741"/>
    </source>
</evidence>
<evidence type="ECO:0000256" key="13">
    <source>
        <dbReference type="ARBA" id="ARBA00022777"/>
    </source>
</evidence>
<dbReference type="SUPFAM" id="SSF52540">
    <property type="entry name" value="P-loop containing nucleoside triphosphate hydrolases"/>
    <property type="match status" value="1"/>
</dbReference>
<keyword evidence="11 20" id="KW-0808">Transferase</keyword>
<proteinExistence type="inferred from homology"/>
<dbReference type="GO" id="GO:0008820">
    <property type="term" value="F:cobinamide phosphate guanylyltransferase activity"/>
    <property type="evidence" value="ECO:0007669"/>
    <property type="project" value="UniProtKB-EC"/>
</dbReference>
<dbReference type="GO" id="GO:0005524">
    <property type="term" value="F:ATP binding"/>
    <property type="evidence" value="ECO:0007669"/>
    <property type="project" value="UniProtKB-KW"/>
</dbReference>
<dbReference type="Proteomes" id="UP000006443">
    <property type="component" value="Unassembled WGS sequence"/>
</dbReference>
<dbReference type="UniPathway" id="UPA00148">
    <property type="reaction ID" value="UER00236"/>
</dbReference>
<keyword evidence="10" id="KW-0169">Cobalamin biosynthesis</keyword>
<feature type="binding site" evidence="19">
    <location>
        <position position="89"/>
    </location>
    <ligand>
        <name>GTP</name>
        <dbReference type="ChEBI" id="CHEBI:37565"/>
    </ligand>
</feature>
<gene>
    <name evidence="20" type="ORF">DealDRAFT_0671</name>
</gene>
<dbReference type="Gene3D" id="3.40.50.300">
    <property type="entry name" value="P-loop containing nucleotide triphosphate hydrolases"/>
    <property type="match status" value="1"/>
</dbReference>
<comment type="pathway">
    <text evidence="6">Cofactor biosynthesis; adenosylcobalamin biosynthesis; adenosylcobalamin from cob(II)yrinate a,c-diamide: step 5/7.</text>
</comment>
<reference evidence="20 21" key="1">
    <citation type="submission" date="2009-02" db="EMBL/GenBank/DDBJ databases">
        <title>Sequencing of the draft genome and assembly of Dethiobacter alkaliphilus AHT 1.</title>
        <authorList>
            <consortium name="US DOE Joint Genome Institute (JGI-PGF)"/>
            <person name="Lucas S."/>
            <person name="Copeland A."/>
            <person name="Lapidus A."/>
            <person name="Glavina del Rio T."/>
            <person name="Dalin E."/>
            <person name="Tice H."/>
            <person name="Bruce D."/>
            <person name="Goodwin L."/>
            <person name="Pitluck S."/>
            <person name="Larimer F."/>
            <person name="Land M.L."/>
            <person name="Hauser L."/>
            <person name="Muyzer G."/>
        </authorList>
    </citation>
    <scope>NUCLEOTIDE SEQUENCE [LARGE SCALE GENOMIC DNA]</scope>
    <source>
        <strain evidence="20 21">AHT 1</strain>
    </source>
</reference>
<feature type="binding site" evidence="19">
    <location>
        <begin position="39"/>
        <end position="41"/>
    </location>
    <ligand>
        <name>GTP</name>
        <dbReference type="ChEBI" id="CHEBI:37565"/>
    </ligand>
</feature>
<evidence type="ECO:0000256" key="17">
    <source>
        <dbReference type="ARBA" id="ARBA00030571"/>
    </source>
</evidence>
<comment type="pathway">
    <text evidence="5">Cofactor biosynthesis; adenosylcobalamin biosynthesis; adenosylcobalamin from cob(II)yrinate a,c-diamide: step 6/7.</text>
</comment>
<evidence type="ECO:0000256" key="11">
    <source>
        <dbReference type="ARBA" id="ARBA00022679"/>
    </source>
</evidence>
<evidence type="ECO:0000256" key="3">
    <source>
        <dbReference type="ARBA" id="ARBA00001522"/>
    </source>
</evidence>
<dbReference type="OrthoDB" id="9799422at2"/>
<evidence type="ECO:0000256" key="19">
    <source>
        <dbReference type="PIRSR" id="PIRSR006135-2"/>
    </source>
</evidence>
<evidence type="ECO:0000256" key="9">
    <source>
        <dbReference type="ARBA" id="ARBA00012523"/>
    </source>
</evidence>
<dbReference type="eggNOG" id="COG2087">
    <property type="taxonomic scope" value="Bacteria"/>
</dbReference>
<feature type="binding site" evidence="19">
    <location>
        <begin position="14"/>
        <end position="21"/>
    </location>
    <ligand>
        <name>GTP</name>
        <dbReference type="ChEBI" id="CHEBI:37565"/>
    </ligand>
</feature>
<evidence type="ECO:0000256" key="15">
    <source>
        <dbReference type="ARBA" id="ARBA00023134"/>
    </source>
</evidence>
<dbReference type="InterPro" id="IPR003203">
    <property type="entry name" value="CobU/CobP"/>
</dbReference>
<dbReference type="STRING" id="555088.DealDRAFT_0671"/>
<dbReference type="AlphaFoldDB" id="C0GDW2"/>
<dbReference type="PANTHER" id="PTHR34848">
    <property type="match status" value="1"/>
</dbReference>
<dbReference type="InterPro" id="IPR027417">
    <property type="entry name" value="P-loop_NTPase"/>
</dbReference>
<organism evidence="20 21">
    <name type="scientific">Dethiobacter alkaliphilus AHT 1</name>
    <dbReference type="NCBI Taxonomy" id="555088"/>
    <lineage>
        <taxon>Bacteria</taxon>
        <taxon>Bacillati</taxon>
        <taxon>Bacillota</taxon>
        <taxon>Dethiobacteria</taxon>
        <taxon>Dethiobacterales</taxon>
        <taxon>Dethiobacteraceae</taxon>
        <taxon>Dethiobacter</taxon>
    </lineage>
</organism>
<evidence type="ECO:0000313" key="21">
    <source>
        <dbReference type="Proteomes" id="UP000006443"/>
    </source>
</evidence>
<feature type="binding site" evidence="19">
    <location>
        <position position="67"/>
    </location>
    <ligand>
        <name>GTP</name>
        <dbReference type="ChEBI" id="CHEBI:37565"/>
    </ligand>
</feature>
<dbReference type="EMBL" id="ACJM01000003">
    <property type="protein sequence ID" value="EEG78256.1"/>
    <property type="molecule type" value="Genomic_DNA"/>
</dbReference>
<comment type="similarity">
    <text evidence="7">Belongs to the CobU/CobP family.</text>
</comment>
<protein>
    <recommendedName>
        <fullName evidence="16">Adenosylcobinamide kinase</fullName>
        <ecNumber evidence="8">2.7.1.156</ecNumber>
        <ecNumber evidence="9">2.7.7.62</ecNumber>
    </recommendedName>
    <alternativeName>
        <fullName evidence="17">Adenosylcobinamide-phosphate guanylyltransferase</fullName>
    </alternativeName>
</protein>
<evidence type="ECO:0000256" key="16">
    <source>
        <dbReference type="ARBA" id="ARBA00029570"/>
    </source>
</evidence>
<evidence type="ECO:0000256" key="4">
    <source>
        <dbReference type="ARBA" id="ARBA00003889"/>
    </source>
</evidence>
<dbReference type="PIRSF" id="PIRSF006135">
    <property type="entry name" value="CobU"/>
    <property type="match status" value="1"/>
</dbReference>
<keyword evidence="14" id="KW-0067">ATP-binding</keyword>
<feature type="active site" description="GMP-histidine intermediate" evidence="18">
    <location>
        <position position="55"/>
    </location>
</feature>
<dbReference type="CDD" id="cd00544">
    <property type="entry name" value="CobU"/>
    <property type="match status" value="1"/>
</dbReference>
<evidence type="ECO:0000256" key="1">
    <source>
        <dbReference type="ARBA" id="ARBA00000312"/>
    </source>
</evidence>
<dbReference type="RefSeq" id="WP_008514869.1">
    <property type="nucleotide sequence ID" value="NZ_ACJM01000003.1"/>
</dbReference>
<feature type="binding site" evidence="19">
    <location>
        <begin position="56"/>
        <end position="59"/>
    </location>
    <ligand>
        <name>GTP</name>
        <dbReference type="ChEBI" id="CHEBI:37565"/>
    </ligand>
</feature>
<dbReference type="PANTHER" id="PTHR34848:SF1">
    <property type="entry name" value="BIFUNCTIONAL ADENOSYLCOBALAMIN BIOSYNTHESIS PROTEIN COBU"/>
    <property type="match status" value="1"/>
</dbReference>
<dbReference type="NCBIfam" id="NF004469">
    <property type="entry name" value="PRK05800.1"/>
    <property type="match status" value="1"/>
</dbReference>
<comment type="caution">
    <text evidence="20">The sequence shown here is derived from an EMBL/GenBank/DDBJ whole genome shotgun (WGS) entry which is preliminary data.</text>
</comment>